<dbReference type="AlphaFoldDB" id="A0AAV5IH89"/>
<dbReference type="EMBL" id="BPVZ01000012">
    <property type="protein sequence ID" value="GKU98475.1"/>
    <property type="molecule type" value="Genomic_DNA"/>
</dbReference>
<proteinExistence type="predicted"/>
<sequence>MISLSPLVVVGCLILDPLLRVLPIIQQLLRGNNLGHKKG</sequence>
<evidence type="ECO:0000313" key="2">
    <source>
        <dbReference type="Proteomes" id="UP001054252"/>
    </source>
</evidence>
<protein>
    <submittedName>
        <fullName evidence="1">Uncharacterized protein</fullName>
    </submittedName>
</protein>
<name>A0AAV5IH89_9ROSI</name>
<accession>A0AAV5IH89</accession>
<gene>
    <name evidence="1" type="ORF">SLEP1_g11479</name>
</gene>
<comment type="caution">
    <text evidence="1">The sequence shown here is derived from an EMBL/GenBank/DDBJ whole genome shotgun (WGS) entry which is preliminary data.</text>
</comment>
<reference evidence="1 2" key="1">
    <citation type="journal article" date="2021" name="Commun. Biol.">
        <title>The genome of Shorea leprosula (Dipterocarpaceae) highlights the ecological relevance of drought in aseasonal tropical rainforests.</title>
        <authorList>
            <person name="Ng K.K.S."/>
            <person name="Kobayashi M.J."/>
            <person name="Fawcett J.A."/>
            <person name="Hatakeyama M."/>
            <person name="Paape T."/>
            <person name="Ng C.H."/>
            <person name="Ang C.C."/>
            <person name="Tnah L.H."/>
            <person name="Lee C.T."/>
            <person name="Nishiyama T."/>
            <person name="Sese J."/>
            <person name="O'Brien M.J."/>
            <person name="Copetti D."/>
            <person name="Mohd Noor M.I."/>
            <person name="Ong R.C."/>
            <person name="Putra M."/>
            <person name="Sireger I.Z."/>
            <person name="Indrioko S."/>
            <person name="Kosugi Y."/>
            <person name="Izuno A."/>
            <person name="Isagi Y."/>
            <person name="Lee S.L."/>
            <person name="Shimizu K.K."/>
        </authorList>
    </citation>
    <scope>NUCLEOTIDE SEQUENCE [LARGE SCALE GENOMIC DNA]</scope>
    <source>
        <strain evidence="1">214</strain>
    </source>
</reference>
<evidence type="ECO:0000313" key="1">
    <source>
        <dbReference type="EMBL" id="GKU98475.1"/>
    </source>
</evidence>
<dbReference type="Proteomes" id="UP001054252">
    <property type="component" value="Unassembled WGS sequence"/>
</dbReference>
<organism evidence="1 2">
    <name type="scientific">Rubroshorea leprosula</name>
    <dbReference type="NCBI Taxonomy" id="152421"/>
    <lineage>
        <taxon>Eukaryota</taxon>
        <taxon>Viridiplantae</taxon>
        <taxon>Streptophyta</taxon>
        <taxon>Embryophyta</taxon>
        <taxon>Tracheophyta</taxon>
        <taxon>Spermatophyta</taxon>
        <taxon>Magnoliopsida</taxon>
        <taxon>eudicotyledons</taxon>
        <taxon>Gunneridae</taxon>
        <taxon>Pentapetalae</taxon>
        <taxon>rosids</taxon>
        <taxon>malvids</taxon>
        <taxon>Malvales</taxon>
        <taxon>Dipterocarpaceae</taxon>
        <taxon>Rubroshorea</taxon>
    </lineage>
</organism>
<keyword evidence="2" id="KW-1185">Reference proteome</keyword>